<comment type="caution">
    <text evidence="10">The sequence shown here is derived from an EMBL/GenBank/DDBJ whole genome shotgun (WGS) entry which is preliminary data.</text>
</comment>
<evidence type="ECO:0000313" key="12">
    <source>
        <dbReference type="Proteomes" id="UP000265489"/>
    </source>
</evidence>
<feature type="domain" description="ABC transporter" evidence="8">
    <location>
        <begin position="9"/>
        <end position="239"/>
    </location>
</feature>
<evidence type="ECO:0000313" key="11">
    <source>
        <dbReference type="EMBL" id="RGW72693.1"/>
    </source>
</evidence>
<keyword evidence="4 7" id="KW-0067">ATP-binding</keyword>
<sequence length="527" mass="60125">MEQEKNKLIQFRHIVKEFDGQVVLKGIDLDIYENEFVTLLGPSGCGKTTLLRILGGFLEPSEGQVILNGEDICEVPAYKRELNTVFQKYALFPHMNVYDNIAFGLKIKKMSKDVIDQKVMKMLKLIGLEGFENKDVTLLSGGQQQRVAIARALVNEPSVLLLDEPLSALDLKLRKEMQYELKKIQQEVGITFIFVTHDQEEALTMSDKIVIMKDGEIQQVGSPEDIYNEPVNQYVAKFIGESNIIPARMICDKKVRFDDITFDCVDVGYKENEPVDVVIRPEDIDIVDVKDGKMTGEVESVLFKGVHYEIMVETVPGTHVTVNMHVNKNYAITSEDGKEKISANDFYLDLEDMKDIDDKEIIARADAQAWNPETDEFISIHDIDTDLKQEVGEYTVTFSTNNKTSITRKIWVVDQRVVENKKANEAVSAFNFFKTVDEIKESMAIDTDLKTWANAQGWKLDDENETVDLDVDYDFDPETITEGVYKVTFWTTGREFKIHTTDYVEEGKEVGLTFFAEDIHVMEKMGF</sequence>
<dbReference type="InterPro" id="IPR003593">
    <property type="entry name" value="AAA+_ATPase"/>
</dbReference>
<dbReference type="GeneID" id="66580504"/>
<evidence type="ECO:0000313" key="14">
    <source>
        <dbReference type="Proteomes" id="UP000285274"/>
    </source>
</evidence>
<dbReference type="Gene3D" id="2.40.50.100">
    <property type="match status" value="1"/>
</dbReference>
<dbReference type="EC" id="7.6.2.11" evidence="7"/>
<reference evidence="12 13" key="1">
    <citation type="submission" date="2018-08" db="EMBL/GenBank/DDBJ databases">
        <title>A genome reference for cultivated species of the human gut microbiota.</title>
        <authorList>
            <person name="Zou Y."/>
            <person name="Xue W."/>
            <person name="Luo G."/>
        </authorList>
    </citation>
    <scope>NUCLEOTIDE SEQUENCE [LARGE SCALE GENOMIC DNA]</scope>
    <source>
        <strain evidence="11 13">AF10-31</strain>
        <strain evidence="10 12">AF15-20</strain>
        <strain evidence="9 14">AF22-10AC</strain>
    </source>
</reference>
<dbReference type="Gene3D" id="3.40.50.300">
    <property type="entry name" value="P-loop containing nucleotide triphosphate hydrolases"/>
    <property type="match status" value="1"/>
</dbReference>
<dbReference type="RefSeq" id="WP_003865298.1">
    <property type="nucleotide sequence ID" value="NZ_CABLCL010000081.1"/>
</dbReference>
<dbReference type="PROSITE" id="PS00211">
    <property type="entry name" value="ABC_TRANSPORTER_1"/>
    <property type="match status" value="1"/>
</dbReference>
<evidence type="ECO:0000256" key="1">
    <source>
        <dbReference type="ARBA" id="ARBA00022448"/>
    </source>
</evidence>
<dbReference type="Pfam" id="PF00005">
    <property type="entry name" value="ABC_tran"/>
    <property type="match status" value="1"/>
</dbReference>
<dbReference type="InterPro" id="IPR017871">
    <property type="entry name" value="ABC_transporter-like_CS"/>
</dbReference>
<dbReference type="GO" id="GO:0016887">
    <property type="term" value="F:ATP hydrolysis activity"/>
    <property type="evidence" value="ECO:0007669"/>
    <property type="project" value="InterPro"/>
</dbReference>
<dbReference type="EMBL" id="QRVM01000003">
    <property type="protein sequence ID" value="RGS49142.1"/>
    <property type="molecule type" value="Genomic_DNA"/>
</dbReference>
<proteinExistence type="inferred from homology"/>
<dbReference type="Proteomes" id="UP000265489">
    <property type="component" value="Unassembled WGS sequence"/>
</dbReference>
<comment type="function">
    <text evidence="7">Part of the ABC transporter complex PotABCD involved in spermidine/putrescine import. Responsible for energy coupling to the transport system.</text>
</comment>
<dbReference type="GO" id="GO:0005524">
    <property type="term" value="F:ATP binding"/>
    <property type="evidence" value="ECO:0007669"/>
    <property type="project" value="UniProtKB-KW"/>
</dbReference>
<evidence type="ECO:0000256" key="4">
    <source>
        <dbReference type="ARBA" id="ARBA00022840"/>
    </source>
</evidence>
<name>A0A395W6N7_9FIRM</name>
<dbReference type="EMBL" id="QRYQ01000021">
    <property type="protein sequence ID" value="RGU89921.1"/>
    <property type="molecule type" value="Genomic_DNA"/>
</dbReference>
<comment type="similarity">
    <text evidence="7">Belongs to the ABC transporter superfamily. Spermidine/putrescine importer (TC 3.A.1.11.1) family.</text>
</comment>
<dbReference type="Pfam" id="PF08402">
    <property type="entry name" value="TOBE_2"/>
    <property type="match status" value="1"/>
</dbReference>
<evidence type="ECO:0000256" key="6">
    <source>
        <dbReference type="ARBA" id="ARBA00023136"/>
    </source>
</evidence>
<dbReference type="AlphaFoldDB" id="A0A395W6N7"/>
<keyword evidence="1 7" id="KW-0813">Transport</keyword>
<dbReference type="EMBL" id="QSAT01000040">
    <property type="protein sequence ID" value="RGW72693.1"/>
    <property type="molecule type" value="Genomic_DNA"/>
</dbReference>
<evidence type="ECO:0000313" key="13">
    <source>
        <dbReference type="Proteomes" id="UP000284651"/>
    </source>
</evidence>
<dbReference type="InterPro" id="IPR003439">
    <property type="entry name" value="ABC_transporter-like_ATP-bd"/>
</dbReference>
<evidence type="ECO:0000256" key="5">
    <source>
        <dbReference type="ARBA" id="ARBA00022967"/>
    </source>
</evidence>
<keyword evidence="3 7" id="KW-0547">Nucleotide-binding</keyword>
<dbReference type="GO" id="GO:0015594">
    <property type="term" value="F:ABC-type putrescine transporter activity"/>
    <property type="evidence" value="ECO:0007669"/>
    <property type="project" value="InterPro"/>
</dbReference>
<dbReference type="Proteomes" id="UP000285274">
    <property type="component" value="Unassembled WGS sequence"/>
</dbReference>
<dbReference type="NCBIfam" id="TIGR01187">
    <property type="entry name" value="potA"/>
    <property type="match status" value="1"/>
</dbReference>
<dbReference type="InterPro" id="IPR008995">
    <property type="entry name" value="Mo/tungstate-bd_C_term_dom"/>
</dbReference>
<dbReference type="GO" id="GO:0043190">
    <property type="term" value="C:ATP-binding cassette (ABC) transporter complex"/>
    <property type="evidence" value="ECO:0007669"/>
    <property type="project" value="InterPro"/>
</dbReference>
<dbReference type="SUPFAM" id="SSF50331">
    <property type="entry name" value="MOP-like"/>
    <property type="match status" value="1"/>
</dbReference>
<dbReference type="FunFam" id="3.40.50.300:FF:000133">
    <property type="entry name" value="Spermidine/putrescine import ATP-binding protein PotA"/>
    <property type="match status" value="1"/>
</dbReference>
<dbReference type="PANTHER" id="PTHR42781:SF4">
    <property type="entry name" value="SPERMIDINE_PUTRESCINE IMPORT ATP-BINDING PROTEIN POTA"/>
    <property type="match status" value="1"/>
</dbReference>
<evidence type="ECO:0000256" key="2">
    <source>
        <dbReference type="ARBA" id="ARBA00022475"/>
    </source>
</evidence>
<evidence type="ECO:0000256" key="3">
    <source>
        <dbReference type="ARBA" id="ARBA00022741"/>
    </source>
</evidence>
<accession>A0A395W6N7</accession>
<evidence type="ECO:0000313" key="9">
    <source>
        <dbReference type="EMBL" id="RGS49142.1"/>
    </source>
</evidence>
<evidence type="ECO:0000256" key="7">
    <source>
        <dbReference type="RuleBase" id="RU364083"/>
    </source>
</evidence>
<dbReference type="PROSITE" id="PS50893">
    <property type="entry name" value="ABC_TRANSPORTER_2"/>
    <property type="match status" value="1"/>
</dbReference>
<dbReference type="InterPro" id="IPR017879">
    <property type="entry name" value="PotA_ATP-bd"/>
</dbReference>
<dbReference type="CDD" id="cd03300">
    <property type="entry name" value="ABC_PotA_N"/>
    <property type="match status" value="1"/>
</dbReference>
<keyword evidence="2 7" id="KW-1003">Cell membrane</keyword>
<organism evidence="10 12">
    <name type="scientific">Holdemanella biformis</name>
    <dbReference type="NCBI Taxonomy" id="1735"/>
    <lineage>
        <taxon>Bacteria</taxon>
        <taxon>Bacillati</taxon>
        <taxon>Bacillota</taxon>
        <taxon>Erysipelotrichia</taxon>
        <taxon>Erysipelotrichales</taxon>
        <taxon>Erysipelotrichaceae</taxon>
        <taxon>Holdemanella</taxon>
    </lineage>
</organism>
<keyword evidence="5 7" id="KW-1278">Translocase</keyword>
<dbReference type="InterPro" id="IPR050093">
    <property type="entry name" value="ABC_SmlMolc_Importer"/>
</dbReference>
<keyword evidence="6 7" id="KW-0472">Membrane</keyword>
<comment type="catalytic activity">
    <reaction evidence="7">
        <text>ATP + H2O + polyamine-[polyamine-binding protein]Side 1 = ADP + phosphate + polyamineSide 2 + [polyamine-binding protein]Side 1.</text>
        <dbReference type="EC" id="7.6.2.11"/>
    </reaction>
</comment>
<evidence type="ECO:0000313" key="10">
    <source>
        <dbReference type="EMBL" id="RGU89921.1"/>
    </source>
</evidence>
<dbReference type="InterPro" id="IPR027417">
    <property type="entry name" value="P-loop_NTPase"/>
</dbReference>
<protein>
    <recommendedName>
        <fullName evidence="7">Spermidine/putrescine import ATP-binding protein PotA</fullName>
        <ecNumber evidence="7">7.6.2.11</ecNumber>
    </recommendedName>
</protein>
<evidence type="ECO:0000259" key="8">
    <source>
        <dbReference type="PROSITE" id="PS50893"/>
    </source>
</evidence>
<dbReference type="Proteomes" id="UP000284651">
    <property type="component" value="Unassembled WGS sequence"/>
</dbReference>
<comment type="subunit">
    <text evidence="7">The complex is composed of two ATP-binding proteins (PotA), two transmembrane proteins (PotB and PotC) and a solute-binding protein (PotD).</text>
</comment>
<gene>
    <name evidence="7" type="primary">potA</name>
    <name evidence="11" type="ORF">DWV56_10415</name>
    <name evidence="10" type="ORF">DWW32_09830</name>
    <name evidence="9" type="ORF">DWX92_01190</name>
</gene>
<dbReference type="SMART" id="SM00382">
    <property type="entry name" value="AAA"/>
    <property type="match status" value="1"/>
</dbReference>
<dbReference type="InterPro" id="IPR013611">
    <property type="entry name" value="Transp-assoc_OB_typ2"/>
</dbReference>
<dbReference type="InterPro" id="IPR005893">
    <property type="entry name" value="PotA-like"/>
</dbReference>
<dbReference type="PANTHER" id="PTHR42781">
    <property type="entry name" value="SPERMIDINE/PUTRESCINE IMPORT ATP-BINDING PROTEIN POTA"/>
    <property type="match status" value="1"/>
</dbReference>
<dbReference type="SUPFAM" id="SSF52540">
    <property type="entry name" value="P-loop containing nucleoside triphosphate hydrolases"/>
    <property type="match status" value="1"/>
</dbReference>